<feature type="region of interest" description="Disordered" evidence="1">
    <location>
        <begin position="83"/>
        <end position="109"/>
    </location>
</feature>
<evidence type="ECO:0000256" key="1">
    <source>
        <dbReference type="SAM" id="MobiDB-lite"/>
    </source>
</evidence>
<name>A0AAN8S7T6_POLSC</name>
<evidence type="ECO:0000313" key="3">
    <source>
        <dbReference type="Proteomes" id="UP001372834"/>
    </source>
</evidence>
<organism evidence="2 3">
    <name type="scientific">Polyplax serrata</name>
    <name type="common">Common mouse louse</name>
    <dbReference type="NCBI Taxonomy" id="468196"/>
    <lineage>
        <taxon>Eukaryota</taxon>
        <taxon>Metazoa</taxon>
        <taxon>Ecdysozoa</taxon>
        <taxon>Arthropoda</taxon>
        <taxon>Hexapoda</taxon>
        <taxon>Insecta</taxon>
        <taxon>Pterygota</taxon>
        <taxon>Neoptera</taxon>
        <taxon>Paraneoptera</taxon>
        <taxon>Psocodea</taxon>
        <taxon>Troctomorpha</taxon>
        <taxon>Phthiraptera</taxon>
        <taxon>Anoplura</taxon>
        <taxon>Polyplacidae</taxon>
        <taxon>Polyplax</taxon>
    </lineage>
</organism>
<feature type="region of interest" description="Disordered" evidence="1">
    <location>
        <begin position="1"/>
        <end position="21"/>
    </location>
</feature>
<dbReference type="AlphaFoldDB" id="A0AAN8S7T6"/>
<accession>A0AAN8S7T6</accession>
<proteinExistence type="predicted"/>
<sequence length="136" mass="14905">MPVTPLPLRPSYGSDDGKSCRKKKPSVHLLVEIVLGSLSGSQGPIQRYPGHKALPDFIPEIWTLPLDAWESFAYKGTQTQRCLHSDDSGTSTQPSCGSAVQNDRSTSILSSRKTNQHSCLCEDLVMTSVERCCEQP</sequence>
<reference evidence="2 3" key="1">
    <citation type="submission" date="2023-10" db="EMBL/GenBank/DDBJ databases">
        <title>Genomes of two closely related lineages of the louse Polyplax serrata with different host specificities.</title>
        <authorList>
            <person name="Martinu J."/>
            <person name="Tarabai H."/>
            <person name="Stefka J."/>
            <person name="Hypsa V."/>
        </authorList>
    </citation>
    <scope>NUCLEOTIDE SEQUENCE [LARGE SCALE GENOMIC DNA]</scope>
    <source>
        <strain evidence="2">HR10_N</strain>
    </source>
</reference>
<gene>
    <name evidence="2" type="ORF">RUM43_011304</name>
</gene>
<evidence type="ECO:0000313" key="2">
    <source>
        <dbReference type="EMBL" id="KAK6621001.1"/>
    </source>
</evidence>
<protein>
    <submittedName>
        <fullName evidence="2">Uncharacterized protein</fullName>
    </submittedName>
</protein>
<dbReference type="EMBL" id="JAWJWE010000039">
    <property type="protein sequence ID" value="KAK6621001.1"/>
    <property type="molecule type" value="Genomic_DNA"/>
</dbReference>
<comment type="caution">
    <text evidence="2">The sequence shown here is derived from an EMBL/GenBank/DDBJ whole genome shotgun (WGS) entry which is preliminary data.</text>
</comment>
<dbReference type="Proteomes" id="UP001372834">
    <property type="component" value="Unassembled WGS sequence"/>
</dbReference>